<keyword evidence="3 7" id="KW-0812">Transmembrane</keyword>
<sequence>MLGREELAVSSSRQQARSAARAAGAAAAPQRARPPRARPLRCSHDSQGGGAAQNRGLPRGVSPLRSTSAARALAVRCRPAHASSGDRGGSSSSSSGNGSSSSSSSSSSGNGNGSSSPQSSSSSSSSAGTATQSDKVGSNAPRAQPDAAKGTAGVGGNGAPPGDGAPAEASPTAAPATVAAAAEAVAPAPVARRSSWLDPLDREILGIALPMLATLAAEPCAALVDTAFMGRLGAAQLAGVGVALSVYNTVAKLVQVPLLSIATTNVAAARGAALAAEADAAKRREEGCGGGGGGNGPATGGVGGGGGGAGPREAEAVSAAASAALLVAAAVGVAVGALLAAGAPVLADVWGIGPGSPLRGPALDFLTLRALGAPVSTVLLVGQARRQGRALDYYLIFVVGLGVRGAAVATVLAQQAGQ</sequence>
<evidence type="ECO:0000256" key="1">
    <source>
        <dbReference type="ARBA" id="ARBA00004141"/>
    </source>
</evidence>
<comment type="caution">
    <text evidence="8">The sequence shown here is derived from an EMBL/GenBank/DDBJ whole genome shotgun (WGS) entry which is preliminary data.</text>
</comment>
<dbReference type="EMBL" id="BDRX01000005">
    <property type="protein sequence ID" value="GBF88423.1"/>
    <property type="molecule type" value="Genomic_DNA"/>
</dbReference>
<feature type="transmembrane region" description="Helical" evidence="7">
    <location>
        <begin position="319"/>
        <end position="342"/>
    </location>
</feature>
<dbReference type="AlphaFoldDB" id="A0A2V0NSA5"/>
<feature type="region of interest" description="Disordered" evidence="6">
    <location>
        <begin position="1"/>
        <end position="175"/>
    </location>
</feature>
<gene>
    <name evidence="8" type="ORF">Rsub_01135</name>
</gene>
<dbReference type="GO" id="GO:0016020">
    <property type="term" value="C:membrane"/>
    <property type="evidence" value="ECO:0007669"/>
    <property type="project" value="UniProtKB-SubCell"/>
</dbReference>
<organism evidence="8 9">
    <name type="scientific">Raphidocelis subcapitata</name>
    <dbReference type="NCBI Taxonomy" id="307507"/>
    <lineage>
        <taxon>Eukaryota</taxon>
        <taxon>Viridiplantae</taxon>
        <taxon>Chlorophyta</taxon>
        <taxon>core chlorophytes</taxon>
        <taxon>Chlorophyceae</taxon>
        <taxon>CS clade</taxon>
        <taxon>Sphaeropleales</taxon>
        <taxon>Selenastraceae</taxon>
        <taxon>Raphidocelis</taxon>
    </lineage>
</organism>
<feature type="transmembrane region" description="Helical" evidence="7">
    <location>
        <begin position="393"/>
        <end position="413"/>
    </location>
</feature>
<comment type="similarity">
    <text evidence="2">Belongs to the multi antimicrobial extrusion (MATE) (TC 2.A.66.1) family.</text>
</comment>
<evidence type="ECO:0000256" key="4">
    <source>
        <dbReference type="ARBA" id="ARBA00022989"/>
    </source>
</evidence>
<evidence type="ECO:0000256" key="2">
    <source>
        <dbReference type="ARBA" id="ARBA00010199"/>
    </source>
</evidence>
<evidence type="ECO:0000313" key="8">
    <source>
        <dbReference type="EMBL" id="GBF88423.1"/>
    </source>
</evidence>
<feature type="transmembrane region" description="Helical" evidence="7">
    <location>
        <begin position="362"/>
        <end position="381"/>
    </location>
</feature>
<keyword evidence="4 7" id="KW-1133">Transmembrane helix</keyword>
<dbReference type="Proteomes" id="UP000247498">
    <property type="component" value="Unassembled WGS sequence"/>
</dbReference>
<feature type="compositionally biased region" description="Low complexity" evidence="6">
    <location>
        <begin position="162"/>
        <end position="175"/>
    </location>
</feature>
<feature type="compositionally biased region" description="Polar residues" evidence="6">
    <location>
        <begin position="127"/>
        <end position="136"/>
    </location>
</feature>
<evidence type="ECO:0000256" key="5">
    <source>
        <dbReference type="ARBA" id="ARBA00023136"/>
    </source>
</evidence>
<evidence type="ECO:0000313" key="9">
    <source>
        <dbReference type="Proteomes" id="UP000247498"/>
    </source>
</evidence>
<feature type="compositionally biased region" description="Low complexity" evidence="6">
    <location>
        <begin position="83"/>
        <end position="126"/>
    </location>
</feature>
<comment type="subcellular location">
    <subcellularLocation>
        <location evidence="1">Membrane</location>
        <topology evidence="1">Multi-pass membrane protein</topology>
    </subcellularLocation>
</comment>
<protein>
    <recommendedName>
        <fullName evidence="10">Multidrug and toxic compound extrusion protein</fullName>
    </recommendedName>
</protein>
<dbReference type="InParanoid" id="A0A2V0NSA5"/>
<keyword evidence="9" id="KW-1185">Reference proteome</keyword>
<dbReference type="InterPro" id="IPR044644">
    <property type="entry name" value="DinF-like"/>
</dbReference>
<dbReference type="PANTHER" id="PTHR42893">
    <property type="entry name" value="PROTEIN DETOXIFICATION 44, CHLOROPLASTIC-RELATED"/>
    <property type="match status" value="1"/>
</dbReference>
<keyword evidence="5 7" id="KW-0472">Membrane</keyword>
<feature type="region of interest" description="Disordered" evidence="6">
    <location>
        <begin position="284"/>
        <end position="307"/>
    </location>
</feature>
<feature type="compositionally biased region" description="Low complexity" evidence="6">
    <location>
        <begin position="10"/>
        <end position="31"/>
    </location>
</feature>
<accession>A0A2V0NSA5</accession>
<proteinExistence type="inferred from homology"/>
<dbReference type="PANTHER" id="PTHR42893:SF46">
    <property type="entry name" value="PROTEIN DETOXIFICATION 44, CHLOROPLASTIC"/>
    <property type="match status" value="1"/>
</dbReference>
<evidence type="ECO:0000256" key="6">
    <source>
        <dbReference type="SAM" id="MobiDB-lite"/>
    </source>
</evidence>
<name>A0A2V0NSA5_9CHLO</name>
<feature type="compositionally biased region" description="Gly residues" evidence="6">
    <location>
        <begin position="152"/>
        <end position="161"/>
    </location>
</feature>
<dbReference type="OrthoDB" id="2126698at2759"/>
<reference evidence="8 9" key="1">
    <citation type="journal article" date="2018" name="Sci. Rep.">
        <title>Raphidocelis subcapitata (=Pseudokirchneriella subcapitata) provides an insight into genome evolution and environmental adaptations in the Sphaeropleales.</title>
        <authorList>
            <person name="Suzuki S."/>
            <person name="Yamaguchi H."/>
            <person name="Nakajima N."/>
            <person name="Kawachi M."/>
        </authorList>
    </citation>
    <scope>NUCLEOTIDE SEQUENCE [LARGE SCALE GENOMIC DNA]</scope>
    <source>
        <strain evidence="8 9">NIES-35</strain>
    </source>
</reference>
<feature type="compositionally biased region" description="Gly residues" evidence="6">
    <location>
        <begin position="288"/>
        <end position="307"/>
    </location>
</feature>
<evidence type="ECO:0000256" key="7">
    <source>
        <dbReference type="SAM" id="Phobius"/>
    </source>
</evidence>
<dbReference type="STRING" id="307507.A0A2V0NSA5"/>
<evidence type="ECO:0000256" key="3">
    <source>
        <dbReference type="ARBA" id="ARBA00022692"/>
    </source>
</evidence>
<evidence type="ECO:0008006" key="10">
    <source>
        <dbReference type="Google" id="ProtNLM"/>
    </source>
</evidence>